<evidence type="ECO:0000313" key="2">
    <source>
        <dbReference type="Proteomes" id="UP000032534"/>
    </source>
</evidence>
<evidence type="ECO:0000313" key="1">
    <source>
        <dbReference type="EMBL" id="KJD47056.1"/>
    </source>
</evidence>
<keyword evidence="2" id="KW-1185">Reference proteome</keyword>
<proteinExistence type="predicted"/>
<name>A0A0D7X6P1_9BACL</name>
<comment type="caution">
    <text evidence="1">The sequence shown here is derived from an EMBL/GenBank/DDBJ whole genome shotgun (WGS) entry which is preliminary data.</text>
</comment>
<dbReference type="Proteomes" id="UP000032534">
    <property type="component" value="Unassembled WGS sequence"/>
</dbReference>
<dbReference type="EMBL" id="JTHP01000003">
    <property type="protein sequence ID" value="KJD47056.1"/>
    <property type="molecule type" value="Genomic_DNA"/>
</dbReference>
<dbReference type="PATRIC" id="fig|159743.3.peg.546"/>
<dbReference type="OrthoDB" id="2475004at2"/>
<organism evidence="1 2">
    <name type="scientific">Paenibacillus terrae</name>
    <dbReference type="NCBI Taxonomy" id="159743"/>
    <lineage>
        <taxon>Bacteria</taxon>
        <taxon>Bacillati</taxon>
        <taxon>Bacillota</taxon>
        <taxon>Bacilli</taxon>
        <taxon>Bacillales</taxon>
        <taxon>Paenibacillaceae</taxon>
        <taxon>Paenibacillus</taxon>
    </lineage>
</organism>
<sequence length="105" mass="12375">MIGYMNKCPHCGAESSFVPEEMECDQSLVLWCKHCGDYINQTITMESLRKWWARYDAGEDTFKPPVSKGILLMFERLEQTLADEPDCNLNRVEIHLKDFTDYRYK</sequence>
<protein>
    <submittedName>
        <fullName evidence="1">Uncharacterized protein</fullName>
    </submittedName>
</protein>
<dbReference type="AlphaFoldDB" id="A0A0D7X6P1"/>
<reference evidence="1 2" key="1">
    <citation type="submission" date="2014-11" db="EMBL/GenBank/DDBJ databases">
        <title>Draft Genome Sequences of Paenibacillus polymyxa NRRL B-30509 and Paenibacillus terrae NRRL B-30644, Strains from a Poultry Environment that Produce Tridecaptin A and Paenicidins.</title>
        <authorList>
            <person name="van Belkum M.J."/>
            <person name="Lohans C.T."/>
            <person name="Vederas J.C."/>
        </authorList>
    </citation>
    <scope>NUCLEOTIDE SEQUENCE [LARGE SCALE GENOMIC DNA]</scope>
    <source>
        <strain evidence="1 2">NRRL B-30644</strain>
    </source>
</reference>
<gene>
    <name evidence="1" type="ORF">QD47_02550</name>
</gene>
<accession>A0A0D7X6P1</accession>